<accession>B7Q075</accession>
<dbReference type="PaxDb" id="6945-B7Q075"/>
<keyword evidence="3" id="KW-1185">Reference proteome</keyword>
<dbReference type="HOGENOM" id="CLU_2052189_0_0_1"/>
<dbReference type="EMBL" id="DS830507">
    <property type="protein sequence ID" value="EEC12247.1"/>
    <property type="molecule type" value="Genomic_DNA"/>
</dbReference>
<name>B7Q075_IXOSC</name>
<sequence>MLATAADDVRIWNADTFELLHHFYLDSSARAATSLALFWLPMPLTFPQDVSWPAQPRPHLWSTSRAWLTEARTTPRPTLGAPVPAPGSAVAVVVCWRWAAVTALSCCGTSSRAGPQLPSR</sequence>
<reference evidence="2" key="2">
    <citation type="submission" date="2020-05" db="UniProtKB">
        <authorList>
            <consortium name="EnsemblMetazoa"/>
        </authorList>
    </citation>
    <scope>IDENTIFICATION</scope>
    <source>
        <strain evidence="2">wikel</strain>
    </source>
</reference>
<gene>
    <name evidence="1" type="ORF">IscW_ISCW009657</name>
</gene>
<evidence type="ECO:0000313" key="1">
    <source>
        <dbReference type="EMBL" id="EEC12247.1"/>
    </source>
</evidence>
<evidence type="ECO:0000313" key="3">
    <source>
        <dbReference type="Proteomes" id="UP000001555"/>
    </source>
</evidence>
<protein>
    <submittedName>
        <fullName evidence="1 2">Uncharacterized protein</fullName>
    </submittedName>
</protein>
<dbReference type="EMBL" id="ABJB010920643">
    <property type="status" value="NOT_ANNOTATED_CDS"/>
    <property type="molecule type" value="Genomic_DNA"/>
</dbReference>
<proteinExistence type="predicted"/>
<dbReference type="EnsemblMetazoa" id="ISCW009657-RA">
    <property type="protein sequence ID" value="ISCW009657-PA"/>
    <property type="gene ID" value="ISCW009657"/>
</dbReference>
<dbReference type="Proteomes" id="UP000001555">
    <property type="component" value="Unassembled WGS sequence"/>
</dbReference>
<organism>
    <name type="scientific">Ixodes scapularis</name>
    <name type="common">Black-legged tick</name>
    <name type="synonym">Deer tick</name>
    <dbReference type="NCBI Taxonomy" id="6945"/>
    <lineage>
        <taxon>Eukaryota</taxon>
        <taxon>Metazoa</taxon>
        <taxon>Ecdysozoa</taxon>
        <taxon>Arthropoda</taxon>
        <taxon>Chelicerata</taxon>
        <taxon>Arachnida</taxon>
        <taxon>Acari</taxon>
        <taxon>Parasitiformes</taxon>
        <taxon>Ixodida</taxon>
        <taxon>Ixodoidea</taxon>
        <taxon>Ixodidae</taxon>
        <taxon>Ixodinae</taxon>
        <taxon>Ixodes</taxon>
    </lineage>
</organism>
<dbReference type="EMBL" id="ABJB010642181">
    <property type="status" value="NOT_ANNOTATED_CDS"/>
    <property type="molecule type" value="Genomic_DNA"/>
</dbReference>
<reference evidence="1 3" key="1">
    <citation type="submission" date="2008-03" db="EMBL/GenBank/DDBJ databases">
        <title>Annotation of Ixodes scapularis.</title>
        <authorList>
            <consortium name="Ixodes scapularis Genome Project Consortium"/>
            <person name="Caler E."/>
            <person name="Hannick L.I."/>
            <person name="Bidwell S."/>
            <person name="Joardar V."/>
            <person name="Thiagarajan M."/>
            <person name="Amedeo P."/>
            <person name="Galinsky K.J."/>
            <person name="Schobel S."/>
            <person name="Inman J."/>
            <person name="Hostetler J."/>
            <person name="Miller J."/>
            <person name="Hammond M."/>
            <person name="Megy K."/>
            <person name="Lawson D."/>
            <person name="Kodira C."/>
            <person name="Sutton G."/>
            <person name="Meyer J."/>
            <person name="Hill C.A."/>
            <person name="Birren B."/>
            <person name="Nene V."/>
            <person name="Collins F."/>
            <person name="Alarcon-Chaidez F."/>
            <person name="Wikel S."/>
            <person name="Strausberg R."/>
        </authorList>
    </citation>
    <scope>NUCLEOTIDE SEQUENCE [LARGE SCALE GENOMIC DNA]</scope>
    <source>
        <strain evidence="3">Wikel</strain>
        <strain evidence="1">Wikel colony</strain>
    </source>
</reference>
<dbReference type="VEuPathDB" id="VectorBase:ISCW009657"/>
<evidence type="ECO:0000313" key="2">
    <source>
        <dbReference type="EnsemblMetazoa" id="ISCW009657-PA"/>
    </source>
</evidence>
<dbReference type="VEuPathDB" id="VectorBase:ISCI009657"/>
<dbReference type="InParanoid" id="B7Q075"/>
<dbReference type="AlphaFoldDB" id="B7Q075"/>